<comment type="caution">
    <text evidence="1">The sequence shown here is derived from an EMBL/GenBank/DDBJ whole genome shotgun (WGS) entry which is preliminary data.</text>
</comment>
<protein>
    <submittedName>
        <fullName evidence="1">Uncharacterized protein</fullName>
    </submittedName>
</protein>
<dbReference type="AlphaFoldDB" id="A0AAD7D2Q0"/>
<evidence type="ECO:0000313" key="2">
    <source>
        <dbReference type="Proteomes" id="UP001221757"/>
    </source>
</evidence>
<dbReference type="Gene3D" id="3.30.420.10">
    <property type="entry name" value="Ribonuclease H-like superfamily/Ribonuclease H"/>
    <property type="match status" value="1"/>
</dbReference>
<organism evidence="1 2">
    <name type="scientific">Mycena rosella</name>
    <name type="common">Pink bonnet</name>
    <name type="synonym">Agaricus rosellus</name>
    <dbReference type="NCBI Taxonomy" id="1033263"/>
    <lineage>
        <taxon>Eukaryota</taxon>
        <taxon>Fungi</taxon>
        <taxon>Dikarya</taxon>
        <taxon>Basidiomycota</taxon>
        <taxon>Agaricomycotina</taxon>
        <taxon>Agaricomycetes</taxon>
        <taxon>Agaricomycetidae</taxon>
        <taxon>Agaricales</taxon>
        <taxon>Marasmiineae</taxon>
        <taxon>Mycenaceae</taxon>
        <taxon>Mycena</taxon>
    </lineage>
</organism>
<accession>A0AAD7D2Q0</accession>
<proteinExistence type="predicted"/>
<gene>
    <name evidence="1" type="ORF">B0H17DRAFT_1140033</name>
</gene>
<dbReference type="Proteomes" id="UP001221757">
    <property type="component" value="Unassembled WGS sequence"/>
</dbReference>
<reference evidence="1" key="1">
    <citation type="submission" date="2023-03" db="EMBL/GenBank/DDBJ databases">
        <title>Massive genome expansion in bonnet fungi (Mycena s.s.) driven by repeated elements and novel gene families across ecological guilds.</title>
        <authorList>
            <consortium name="Lawrence Berkeley National Laboratory"/>
            <person name="Harder C.B."/>
            <person name="Miyauchi S."/>
            <person name="Viragh M."/>
            <person name="Kuo A."/>
            <person name="Thoen E."/>
            <person name="Andreopoulos B."/>
            <person name="Lu D."/>
            <person name="Skrede I."/>
            <person name="Drula E."/>
            <person name="Henrissat B."/>
            <person name="Morin E."/>
            <person name="Kohler A."/>
            <person name="Barry K."/>
            <person name="LaButti K."/>
            <person name="Morin E."/>
            <person name="Salamov A."/>
            <person name="Lipzen A."/>
            <person name="Mereny Z."/>
            <person name="Hegedus B."/>
            <person name="Baldrian P."/>
            <person name="Stursova M."/>
            <person name="Weitz H."/>
            <person name="Taylor A."/>
            <person name="Grigoriev I.V."/>
            <person name="Nagy L.G."/>
            <person name="Martin F."/>
            <person name="Kauserud H."/>
        </authorList>
    </citation>
    <scope>NUCLEOTIDE SEQUENCE</scope>
    <source>
        <strain evidence="1">CBHHK067</strain>
    </source>
</reference>
<evidence type="ECO:0000313" key="1">
    <source>
        <dbReference type="EMBL" id="KAJ7676169.1"/>
    </source>
</evidence>
<sequence length="231" mass="24997">MSHSLSKTNCLTITLIYYGEYDQGIEISSENCGSPTANVATTVLCTIYDQNTHKVMPSESHMVTALTTCSHILPSLRSLLTNLSIIKVGYSIRQTLQTISTVFSIPEIEEALKIKSPPILDMGKYAKLKGVVDEPSVLLHALAGAVLKKNFSIPAPCKYPWALTLGAKVKAPERQAKTHGQLVTLVQGCKPIAEGSIIGHHSGYLDTTMDDIGQTKRINVSASRSLVEIFG</sequence>
<dbReference type="EMBL" id="JARKIE010000145">
    <property type="protein sequence ID" value="KAJ7676169.1"/>
    <property type="molecule type" value="Genomic_DNA"/>
</dbReference>
<name>A0AAD7D2Q0_MYCRO</name>
<dbReference type="GO" id="GO:0003676">
    <property type="term" value="F:nucleic acid binding"/>
    <property type="evidence" value="ECO:0007669"/>
    <property type="project" value="InterPro"/>
</dbReference>
<keyword evidence="2" id="KW-1185">Reference proteome</keyword>
<dbReference type="InterPro" id="IPR036397">
    <property type="entry name" value="RNaseH_sf"/>
</dbReference>